<dbReference type="NCBIfam" id="TIGR01168">
    <property type="entry name" value="YSIRK_signal"/>
    <property type="match status" value="1"/>
</dbReference>
<evidence type="ECO:0000259" key="8">
    <source>
        <dbReference type="Pfam" id="PF08428"/>
    </source>
</evidence>
<keyword evidence="4" id="KW-0106">Calcium</keyword>
<feature type="compositionally biased region" description="Polar residues" evidence="5">
    <location>
        <begin position="790"/>
        <end position="806"/>
    </location>
</feature>
<feature type="region of interest" description="Disordered" evidence="5">
    <location>
        <begin position="62"/>
        <end position="138"/>
    </location>
</feature>
<dbReference type="InterPro" id="IPR005877">
    <property type="entry name" value="YSIRK_signal_dom"/>
</dbReference>
<evidence type="ECO:0000313" key="10">
    <source>
        <dbReference type="Proteomes" id="UP000188946"/>
    </source>
</evidence>
<dbReference type="InterPro" id="IPR002988">
    <property type="entry name" value="GA_module"/>
</dbReference>
<gene>
    <name evidence="9" type="ORF">BVE84_03625</name>
</gene>
<dbReference type="InterPro" id="IPR012706">
    <property type="entry name" value="Rib_alpha_Esp_rpt"/>
</dbReference>
<feature type="compositionally biased region" description="Polar residues" evidence="5">
    <location>
        <begin position="825"/>
        <end position="848"/>
    </location>
</feature>
<dbReference type="EMBL" id="MSPR01000005">
    <property type="protein sequence ID" value="ONK30162.1"/>
    <property type="molecule type" value="Genomic_DNA"/>
</dbReference>
<comment type="caution">
    <text evidence="9">The sequence shown here is derived from an EMBL/GenBank/DDBJ whole genome shotgun (WGS) entry which is preliminary data.</text>
</comment>
<feature type="region of interest" description="Disordered" evidence="5">
    <location>
        <begin position="745"/>
        <end position="854"/>
    </location>
</feature>
<feature type="region of interest" description="Disordered" evidence="5">
    <location>
        <begin position="696"/>
        <end position="716"/>
    </location>
</feature>
<dbReference type="Proteomes" id="UP000188946">
    <property type="component" value="Unassembled WGS sequence"/>
</dbReference>
<keyword evidence="3" id="KW-0732">Signal</keyword>
<dbReference type="Pfam" id="PF18884">
    <property type="entry name" value="TSP3_bac"/>
    <property type="match status" value="1"/>
</dbReference>
<keyword evidence="10" id="KW-1185">Reference proteome</keyword>
<dbReference type="InterPro" id="IPR059115">
    <property type="entry name" value="Rib"/>
</dbReference>
<evidence type="ECO:0000259" key="6">
    <source>
        <dbReference type="Pfam" id="PF01468"/>
    </source>
</evidence>
<feature type="domain" description="YSIRK Gram-positive signal peptide" evidence="7">
    <location>
        <begin position="16"/>
        <end position="34"/>
    </location>
</feature>
<feature type="compositionally biased region" description="Polar residues" evidence="5">
    <location>
        <begin position="70"/>
        <end position="80"/>
    </location>
</feature>
<evidence type="ECO:0000256" key="2">
    <source>
        <dbReference type="ARBA" id="ARBA00022525"/>
    </source>
</evidence>
<feature type="compositionally biased region" description="Acidic residues" evidence="5">
    <location>
        <begin position="763"/>
        <end position="778"/>
    </location>
</feature>
<dbReference type="InterPro" id="IPR013783">
    <property type="entry name" value="Ig-like_fold"/>
</dbReference>
<dbReference type="InterPro" id="IPR015919">
    <property type="entry name" value="Cadherin-like_sf"/>
</dbReference>
<feature type="compositionally biased region" description="Polar residues" evidence="5">
    <location>
        <begin position="122"/>
        <end position="131"/>
    </location>
</feature>
<accession>A0ABX3IG45</accession>
<dbReference type="SUPFAM" id="SSF49313">
    <property type="entry name" value="Cadherin-like"/>
    <property type="match status" value="1"/>
</dbReference>
<feature type="compositionally biased region" description="Basic and acidic residues" evidence="5">
    <location>
        <begin position="745"/>
        <end position="762"/>
    </location>
</feature>
<organism evidence="9 10">
    <name type="scientific">Streptococcus azizii</name>
    <dbReference type="NCBI Taxonomy" id="1579424"/>
    <lineage>
        <taxon>Bacteria</taxon>
        <taxon>Bacillati</taxon>
        <taxon>Bacillota</taxon>
        <taxon>Bacilli</taxon>
        <taxon>Lactobacillales</taxon>
        <taxon>Streptococcaceae</taxon>
        <taxon>Streptococcus</taxon>
    </lineage>
</organism>
<dbReference type="Pfam" id="PF04650">
    <property type="entry name" value="YSIRK_signal"/>
    <property type="match status" value="1"/>
</dbReference>
<evidence type="ECO:0000256" key="4">
    <source>
        <dbReference type="ARBA" id="ARBA00022837"/>
    </source>
</evidence>
<dbReference type="Pfam" id="PF05345">
    <property type="entry name" value="He_PIG"/>
    <property type="match status" value="1"/>
</dbReference>
<dbReference type="RefSeq" id="WP_142241937.1">
    <property type="nucleotide sequence ID" value="NZ_MSPR01000005.1"/>
</dbReference>
<comment type="subcellular location">
    <subcellularLocation>
        <location evidence="1">Secreted</location>
    </subcellularLocation>
</comment>
<feature type="compositionally biased region" description="Basic and acidic residues" evidence="5">
    <location>
        <begin position="779"/>
        <end position="789"/>
    </location>
</feature>
<dbReference type="NCBIfam" id="TIGR02331">
    <property type="entry name" value="rib_alpha"/>
    <property type="match status" value="1"/>
</dbReference>
<sequence>MENHKRRKFDWYGLSQRFSIRTYHFGAASVLLGTAMTLLLTPAPAAANEVATNAGVLTAEVVNTEEGKSTDSGTATSTSERVVAEEHTATTTSPSTTDLGADKERVSETSPASTEVEKVTAENETPAATGQTDKEKALEEHRAKVINHIKALQYITEEEREEFLKQVEAATVFGEIAEVQSKANVADVRGRRNSTAPTTTTASTAFRAMGESDTSKTKNYTFQDAMTVFPDLSKAGGNTIDFQIAYYLAGANSGNNWKFRLQLDEAIASKVTTITVKPVGGSNDVTLTRVGDTNIFESNFIRANGGIFGGAELGTQTTTGRITLSEPIQSIVGNPDTPEFMAYRTYVFDSGENAVIATSATSGVFRVRENQTPSPISTDTAKLNSLQKITTSASVKYIPDYGQYGAIVFDQVMLKNGTLALALQSALKNTTYNVDIDPALLEYIDTAELHIAEYSFIAGLDEKVKSDNYRARTTFDQNGRASFTIGNDAVSLGNSTNKKSYVNVNGAQNPAYVRTVLTFKKPVNNLMTGSEEGYPVFKVPAESDILPITGYFTSGSGVLPTTLGNSGLLATDVGIPDKDIYDPETEVINKPFGEATTNDDLTKAVKKIPAASRVTPKAGATVPDGNTAGTFEVPVVVTYPDGSSEEVTVTVIVAEPTAKPSIGAIENKTVNEKQPIEAIDVPVENKPANGTVEVNGLPGGLTYDPATGKVTGTPTVTDWTNTEESREFTVTVVVKDSAGTPVAEKDFIITVQRDTDGDRDPDVTDPDDDNDGFTDEEEKTAGTDPKDPNSKPTGLSVTTSPATVSEKTPVPENTKVVTPNKDGSAITSTPTNGLSVDENGNLTGTPTVTDWGKE</sequence>
<feature type="domain" description="Protein G-related albumin-binding (GA) module" evidence="6">
    <location>
        <begin position="137"/>
        <end position="184"/>
    </location>
</feature>
<feature type="domain" description="Rib" evidence="8">
    <location>
        <begin position="577"/>
        <end position="654"/>
    </location>
</feature>
<dbReference type="Gene3D" id="2.60.40.10">
    <property type="entry name" value="Immunoglobulins"/>
    <property type="match status" value="1"/>
</dbReference>
<evidence type="ECO:0000256" key="3">
    <source>
        <dbReference type="ARBA" id="ARBA00022729"/>
    </source>
</evidence>
<evidence type="ECO:0000256" key="1">
    <source>
        <dbReference type="ARBA" id="ARBA00004613"/>
    </source>
</evidence>
<dbReference type="Pfam" id="PF01468">
    <property type="entry name" value="GA"/>
    <property type="match status" value="1"/>
</dbReference>
<protein>
    <recommendedName>
        <fullName evidence="11">YSIRK Gram-positive signal peptide domain-containing protein</fullName>
    </recommendedName>
</protein>
<keyword evidence="2" id="KW-0964">Secreted</keyword>
<dbReference type="InterPro" id="IPR059100">
    <property type="entry name" value="TSP3_bac"/>
</dbReference>
<evidence type="ECO:0000313" key="9">
    <source>
        <dbReference type="EMBL" id="ONK30162.1"/>
    </source>
</evidence>
<evidence type="ECO:0000256" key="5">
    <source>
        <dbReference type="SAM" id="MobiDB-lite"/>
    </source>
</evidence>
<evidence type="ECO:0000259" key="7">
    <source>
        <dbReference type="Pfam" id="PF04650"/>
    </source>
</evidence>
<feature type="non-terminal residue" evidence="9">
    <location>
        <position position="854"/>
    </location>
</feature>
<dbReference type="Pfam" id="PF08428">
    <property type="entry name" value="Rib"/>
    <property type="match status" value="1"/>
</dbReference>
<proteinExistence type="predicted"/>
<name>A0ABX3IG45_9STRE</name>
<reference evidence="9 10" key="1">
    <citation type="submission" date="2016-12" db="EMBL/GenBank/DDBJ databases">
        <authorList>
            <person name="Gulvik C.A."/>
        </authorList>
    </citation>
    <scope>NUCLEOTIDE SEQUENCE [LARGE SCALE GENOMIC DNA]</scope>
    <source>
        <strain evidence="9 10">12-5202</strain>
    </source>
</reference>
<evidence type="ECO:0008006" key="11">
    <source>
        <dbReference type="Google" id="ProtNLM"/>
    </source>
</evidence>